<evidence type="ECO:0000313" key="1">
    <source>
        <dbReference type="EMBL" id="KAK1869442.1"/>
    </source>
</evidence>
<reference evidence="1" key="1">
    <citation type="submission" date="2019-11" db="EMBL/GenBank/DDBJ databases">
        <title>Nori genome reveals adaptations in red seaweeds to the harsh intertidal environment.</title>
        <authorList>
            <person name="Wang D."/>
            <person name="Mao Y."/>
        </authorList>
    </citation>
    <scope>NUCLEOTIDE SEQUENCE</scope>
    <source>
        <tissue evidence="1">Gametophyte</tissue>
    </source>
</reference>
<dbReference type="EMBL" id="CM020620">
    <property type="protein sequence ID" value="KAK1869442.1"/>
    <property type="molecule type" value="Genomic_DNA"/>
</dbReference>
<accession>A0ACC3CIA3</accession>
<sequence length="348" mass="39312">MSLVNTDRKNARRKEDVTSARSSFFSSSGGERVRLVVRGERGRARPASGQPGDTRTSTGSQKGPQQGACLTHHKRTQSRQQSTATGGNHEQGYGTARRPSQSTPQGHGHSQQGSYLVHRSDDRGARPRLLRSMSRPTALSEAAAPPLAPPAPVGPPSPTPPAQRRRGQCSRRPPPHPQLPRRPTLKRLWGARGHHHRPLAARLHPRFPWWEFHSRQRPASRPRRHHPPPPCRVRVPQGSWPPPCHRRSTRHLYRPQPTRPSCRKSRHPPQHPPLAATQLLPSVDCPPTQRPLSLPTNQRDAAVAQRAQLQSRPRQRPPPQRPQLPPRQRPLARRRRQPPQNVRPEKRR</sequence>
<keyword evidence="2" id="KW-1185">Reference proteome</keyword>
<comment type="caution">
    <text evidence="1">The sequence shown here is derived from an EMBL/GenBank/DDBJ whole genome shotgun (WGS) entry which is preliminary data.</text>
</comment>
<dbReference type="Proteomes" id="UP000798662">
    <property type="component" value="Chromosome 3"/>
</dbReference>
<evidence type="ECO:0000313" key="2">
    <source>
        <dbReference type="Proteomes" id="UP000798662"/>
    </source>
</evidence>
<organism evidence="1 2">
    <name type="scientific">Pyropia yezoensis</name>
    <name type="common">Susabi-nori</name>
    <name type="synonym">Porphyra yezoensis</name>
    <dbReference type="NCBI Taxonomy" id="2788"/>
    <lineage>
        <taxon>Eukaryota</taxon>
        <taxon>Rhodophyta</taxon>
        <taxon>Bangiophyceae</taxon>
        <taxon>Bangiales</taxon>
        <taxon>Bangiaceae</taxon>
        <taxon>Pyropia</taxon>
    </lineage>
</organism>
<gene>
    <name evidence="1" type="ORF">I4F81_011918</name>
</gene>
<proteinExistence type="predicted"/>
<name>A0ACC3CIA3_PYRYE</name>
<protein>
    <submittedName>
        <fullName evidence="1">Uncharacterized protein</fullName>
    </submittedName>
</protein>